<feature type="signal peptide" evidence="2">
    <location>
        <begin position="1"/>
        <end position="19"/>
    </location>
</feature>
<gene>
    <name evidence="3" type="ORF">XNOV1_A013217</name>
</gene>
<keyword evidence="1" id="KW-0812">Transmembrane</keyword>
<feature type="transmembrane region" description="Helical" evidence="1">
    <location>
        <begin position="124"/>
        <end position="147"/>
    </location>
</feature>
<sequence length="180" mass="20363">MIGLYLWILIFGFSKICSGYEVICTVSKDSPGVLYSVAEFKASDCWYSWADSNHTVLANHRGKIEELVERKSNRTLLLKKCKVLIYYSRNCLSEGGPRRGKCTTSCTIEEAGIKRASHQFQPNWTAISLAISFALLVLVGLALCFVFRDRLCRGPSCFYSPVKRQDTRERRASMDLGIPF</sequence>
<evidence type="ECO:0000256" key="1">
    <source>
        <dbReference type="SAM" id="Phobius"/>
    </source>
</evidence>
<proteinExistence type="predicted"/>
<reference evidence="3" key="1">
    <citation type="submission" date="2023-08" db="EMBL/GenBank/DDBJ databases">
        <authorList>
            <person name="Alioto T."/>
            <person name="Alioto T."/>
            <person name="Gomez Garrido J."/>
        </authorList>
    </citation>
    <scope>NUCLEOTIDE SEQUENCE</scope>
</reference>
<dbReference type="AlphaFoldDB" id="A0AAV1G0F5"/>
<name>A0AAV1G0F5_XYRNO</name>
<accession>A0AAV1G0F5</accession>
<dbReference type="EMBL" id="OY660874">
    <property type="protein sequence ID" value="CAJ1066660.1"/>
    <property type="molecule type" value="Genomic_DNA"/>
</dbReference>
<keyword evidence="1" id="KW-0472">Membrane</keyword>
<dbReference type="Proteomes" id="UP001178508">
    <property type="component" value="Chromosome 11"/>
</dbReference>
<protein>
    <submittedName>
        <fullName evidence="3">Uncharacterized protein LOC117811102</fullName>
    </submittedName>
</protein>
<evidence type="ECO:0000313" key="3">
    <source>
        <dbReference type="EMBL" id="CAJ1066660.1"/>
    </source>
</evidence>
<feature type="chain" id="PRO_5043404500" evidence="2">
    <location>
        <begin position="20"/>
        <end position="180"/>
    </location>
</feature>
<evidence type="ECO:0000313" key="4">
    <source>
        <dbReference type="Proteomes" id="UP001178508"/>
    </source>
</evidence>
<organism evidence="3 4">
    <name type="scientific">Xyrichtys novacula</name>
    <name type="common">Pearly razorfish</name>
    <name type="synonym">Hemipteronotus novacula</name>
    <dbReference type="NCBI Taxonomy" id="13765"/>
    <lineage>
        <taxon>Eukaryota</taxon>
        <taxon>Metazoa</taxon>
        <taxon>Chordata</taxon>
        <taxon>Craniata</taxon>
        <taxon>Vertebrata</taxon>
        <taxon>Euteleostomi</taxon>
        <taxon>Actinopterygii</taxon>
        <taxon>Neopterygii</taxon>
        <taxon>Teleostei</taxon>
        <taxon>Neoteleostei</taxon>
        <taxon>Acanthomorphata</taxon>
        <taxon>Eupercaria</taxon>
        <taxon>Labriformes</taxon>
        <taxon>Labridae</taxon>
        <taxon>Xyrichtys</taxon>
    </lineage>
</organism>
<keyword evidence="1" id="KW-1133">Transmembrane helix</keyword>
<keyword evidence="2" id="KW-0732">Signal</keyword>
<evidence type="ECO:0000256" key="2">
    <source>
        <dbReference type="SAM" id="SignalP"/>
    </source>
</evidence>
<keyword evidence="4" id="KW-1185">Reference proteome</keyword>